<dbReference type="RefSeq" id="XP_041417643.1">
    <property type="nucleotide sequence ID" value="XM_041561709.1"/>
</dbReference>
<dbReference type="Gene3D" id="1.10.533.10">
    <property type="entry name" value="Death Domain, Fas"/>
    <property type="match status" value="1"/>
</dbReference>
<dbReference type="PROSITE" id="PS50011">
    <property type="entry name" value="PROTEIN_KINASE_DOM"/>
    <property type="match status" value="1"/>
</dbReference>
<dbReference type="CTD" id="108715855"/>
<organism evidence="4 5">
    <name type="scientific">Xenopus laevis</name>
    <name type="common">African clawed frog</name>
    <dbReference type="NCBI Taxonomy" id="8355"/>
    <lineage>
        <taxon>Eukaryota</taxon>
        <taxon>Metazoa</taxon>
        <taxon>Chordata</taxon>
        <taxon>Craniata</taxon>
        <taxon>Vertebrata</taxon>
        <taxon>Euteleostomi</taxon>
        <taxon>Amphibia</taxon>
        <taxon>Batrachia</taxon>
        <taxon>Anura</taxon>
        <taxon>Pipoidea</taxon>
        <taxon>Pipidae</taxon>
        <taxon>Xenopodinae</taxon>
        <taxon>Xenopus</taxon>
        <taxon>Xenopus</taxon>
    </lineage>
</organism>
<dbReference type="InterPro" id="IPR011029">
    <property type="entry name" value="DEATH-like_dom_sf"/>
</dbReference>
<dbReference type="GO" id="GO:0031349">
    <property type="term" value="P:positive regulation of defense response"/>
    <property type="evidence" value="ECO:0007669"/>
    <property type="project" value="UniProtKB-ARBA"/>
</dbReference>
<feature type="compositionally biased region" description="Pro residues" evidence="3">
    <location>
        <begin position="82"/>
        <end position="95"/>
    </location>
</feature>
<dbReference type="GeneID" id="108715855"/>
<dbReference type="STRING" id="8355.A0A1L8GHN8"/>
<dbReference type="Pfam" id="PF07714">
    <property type="entry name" value="PK_Tyr_Ser-Thr"/>
    <property type="match status" value="1"/>
</dbReference>
<keyword evidence="4" id="KW-1185">Reference proteome</keyword>
<dbReference type="GO" id="GO:0005886">
    <property type="term" value="C:plasma membrane"/>
    <property type="evidence" value="ECO:0007669"/>
    <property type="project" value="TreeGrafter"/>
</dbReference>
<evidence type="ECO:0000313" key="4">
    <source>
        <dbReference type="Proteomes" id="UP000186698"/>
    </source>
</evidence>
<evidence type="ECO:0000256" key="1">
    <source>
        <dbReference type="ARBA" id="ARBA00022741"/>
    </source>
</evidence>
<gene>
    <name evidence="5" type="primary">vhl.S</name>
</gene>
<name>A0A1L8GHN8_XENLA</name>
<dbReference type="Proteomes" id="UP000186698">
    <property type="component" value="Chromosome 4S"/>
</dbReference>
<feature type="region of interest" description="Disordered" evidence="3">
    <location>
        <begin position="458"/>
        <end position="522"/>
    </location>
</feature>
<dbReference type="GO" id="GO:0005524">
    <property type="term" value="F:ATP binding"/>
    <property type="evidence" value="ECO:0007669"/>
    <property type="project" value="UniProtKB-KW"/>
</dbReference>
<dbReference type="PANTHER" id="PTHR27001">
    <property type="entry name" value="OS01G0253100 PROTEIN"/>
    <property type="match status" value="1"/>
</dbReference>
<reference evidence="5" key="1">
    <citation type="submission" date="2025-08" db="UniProtKB">
        <authorList>
            <consortium name="RefSeq"/>
        </authorList>
    </citation>
    <scope>IDENTIFICATION</scope>
    <source>
        <strain evidence="5">J_2021</strain>
        <tissue evidence="5">Erythrocytes</tissue>
    </source>
</reference>
<dbReference type="GO" id="GO:0043123">
    <property type="term" value="P:positive regulation of canonical NF-kappaB signal transduction"/>
    <property type="evidence" value="ECO:0007669"/>
    <property type="project" value="UniProtKB-ARBA"/>
</dbReference>
<feature type="compositionally biased region" description="Polar residues" evidence="3">
    <location>
        <begin position="487"/>
        <end position="504"/>
    </location>
</feature>
<dbReference type="AlphaFoldDB" id="A0A1L8GHN8"/>
<dbReference type="PaxDb" id="8355-A0A1L8GHN8"/>
<evidence type="ECO:0000256" key="3">
    <source>
        <dbReference type="SAM" id="MobiDB-lite"/>
    </source>
</evidence>
<feature type="compositionally biased region" description="Basic and acidic residues" evidence="3">
    <location>
        <begin position="50"/>
        <end position="73"/>
    </location>
</feature>
<dbReference type="InterPro" id="IPR001245">
    <property type="entry name" value="Ser-Thr/Tyr_kinase_cat_dom"/>
</dbReference>
<evidence type="ECO:0000313" key="5">
    <source>
        <dbReference type="RefSeq" id="XP_041417643.1"/>
    </source>
</evidence>
<dbReference type="Gene3D" id="1.10.510.10">
    <property type="entry name" value="Transferase(Phosphotransferase) domain 1"/>
    <property type="match status" value="1"/>
</dbReference>
<dbReference type="FunFam" id="3.30.200.20:FF:000412">
    <property type="entry name" value="interleukin-1 receptor-associated kinase-like 2"/>
    <property type="match status" value="1"/>
</dbReference>
<dbReference type="InterPro" id="IPR000719">
    <property type="entry name" value="Prot_kinase_dom"/>
</dbReference>
<dbReference type="GO" id="GO:0004672">
    <property type="term" value="F:protein kinase activity"/>
    <property type="evidence" value="ECO:0007669"/>
    <property type="project" value="InterPro"/>
</dbReference>
<feature type="region of interest" description="Disordered" evidence="3">
    <location>
        <begin position="48"/>
        <end position="97"/>
    </location>
</feature>
<dbReference type="SUPFAM" id="SSF56112">
    <property type="entry name" value="Protein kinase-like (PK-like)"/>
    <property type="match status" value="1"/>
</dbReference>
<sequence>MAGSQHNSSSPCIFDIPAKIMDEFCRCMDCLSDWEWMSFGAPVSVISSKTPERRKAELPTKQLDYKKVNKLPEHPSSSPSELPAPPLPSPPPPPSELLQSLSIQSECSLEPNSPKEILNIPQQEESSFIKGPCKIWTQKDLDDATDSFCSSKIVHEGEFADIFMGYKEGKHYTIKRLKMVEGEEQKRMSSFFHTEAQISFRCCHANILPLLGFCMEGDCSCLVNQFMMNGSLDLALQQSENHILNWKRRLKIALGFLKAVQHLHSNDILHGNIKSSNILLDENLLPKLAHSGLRYCPDKHTVYTKAKSKDLQIHQPYLPYSFFRHGQLTVQTDIFACGVVLAEILTGQKASDRSRNPVYLKDLFLEEMERAKEYFDLDGKQADHKSPESLCSHQISSKYMDSRTGLLPNNAAFHFSFAACLCLIKKKPLLAEIYTLVEKAERCSRDCQNLSLNVPEESDFDESLSFEPTDGAMFKPPSSSSQGSWSMENQNQSNHYPKTTNGDVNRTVDKNSHAHPRSFSNS</sequence>
<proteinExistence type="predicted"/>
<keyword evidence="2" id="KW-0067">ATP-binding</keyword>
<dbReference type="PANTHER" id="PTHR27001:SF934">
    <property type="entry name" value="INTERLEUKIN-1 RECEPTOR-ASSOCIATED KINASE-LIKE 2"/>
    <property type="match status" value="1"/>
</dbReference>
<accession>A0A1L8GHN8</accession>
<dbReference type="InterPro" id="IPR011009">
    <property type="entry name" value="Kinase-like_dom_sf"/>
</dbReference>
<evidence type="ECO:0000256" key="2">
    <source>
        <dbReference type="ARBA" id="ARBA00022840"/>
    </source>
</evidence>
<dbReference type="Gene3D" id="3.30.200.20">
    <property type="entry name" value="Phosphorylase Kinase, domain 1"/>
    <property type="match status" value="1"/>
</dbReference>
<keyword evidence="1" id="KW-0547">Nucleotide-binding</keyword>
<protein>
    <submittedName>
        <fullName evidence="5">Interleukin-1 receptor-associated kinase-like 2 isoform X2</fullName>
    </submittedName>
</protein>